<name>A0A4Z2D1C4_SCHJA</name>
<comment type="caution">
    <text evidence="4">The sequence shown here is derived from an EMBL/GenBank/DDBJ whole genome shotgun (WGS) entry which is preliminary data.</text>
</comment>
<dbReference type="PANTHER" id="PTHR42886:SF29">
    <property type="entry name" value="PUMMELIG, ISOFORM A"/>
    <property type="match status" value="1"/>
</dbReference>
<dbReference type="OrthoDB" id="7457040at2759"/>
<dbReference type="InterPro" id="IPR000073">
    <property type="entry name" value="AB_hydrolase_1"/>
</dbReference>
<evidence type="ECO:0000256" key="1">
    <source>
        <dbReference type="ARBA" id="ARBA00038097"/>
    </source>
</evidence>
<dbReference type="Proteomes" id="UP000311919">
    <property type="component" value="Unassembled WGS sequence"/>
</dbReference>
<keyword evidence="5" id="KW-1185">Reference proteome</keyword>
<dbReference type="SUPFAM" id="SSF53474">
    <property type="entry name" value="alpha/beta-Hydrolases"/>
    <property type="match status" value="1"/>
</dbReference>
<feature type="domain" description="AB hydrolase-1" evidence="3">
    <location>
        <begin position="89"/>
        <end position="194"/>
    </location>
</feature>
<reference evidence="4 5" key="1">
    <citation type="submission" date="2019-03" db="EMBL/GenBank/DDBJ databases">
        <title>An improved genome assembly of the fluke Schistosoma japonicum.</title>
        <authorList>
            <person name="Hu W."/>
            <person name="Luo F."/>
            <person name="Yin M."/>
            <person name="Mo X."/>
            <person name="Sun C."/>
            <person name="Wu Q."/>
            <person name="Zhu B."/>
            <person name="Xiang M."/>
            <person name="Wang J."/>
            <person name="Wang Y."/>
            <person name="Zhang T."/>
            <person name="Xu B."/>
            <person name="Zheng H."/>
            <person name="Feng Z."/>
        </authorList>
    </citation>
    <scope>NUCLEOTIDE SEQUENCE [LARGE SCALE GENOMIC DNA]</scope>
    <source>
        <strain evidence="4">HuSjv2</strain>
        <tissue evidence="4">Worms</tissue>
    </source>
</reference>
<dbReference type="GO" id="GO:0052689">
    <property type="term" value="F:carboxylic ester hydrolase activity"/>
    <property type="evidence" value="ECO:0007669"/>
    <property type="project" value="TreeGrafter"/>
</dbReference>
<sequence>MAVPCNIVEIDVSAKESRLPFWLRWRRTSNELLKAAEKKLISRIKSNVEAFFVPIFNGSCYIRTFICRRQICDQVSPMGKPTDKDQAIPIVLIHGFGSGSALWCKNMDAFARYRPVYSLDVLGFGRSSRPSFPVDATATEEKWVESIEEWRSSLNLEKFILLGHSLGGFLACSYALTHPNRIVHLILADPWGFVEDPLKVKDQSNVGAAQAWMFSPVRHIFRPFNPLSFLRAAGPLGPSLIHYFRQDLRGFFDQRPIHIGEISEMPPAEQLGSSQDISFNNHAQPTDGEDDTFRSTSAMDKTAKVNGIVFDKSSSSILDSVDFEDLDGSVALDYVYHINCLHPSGETGFKSLCSSVGWPQRPMLDRIGQLDSNVPVTFIYGSLSWIDLSSGYRTRLLRPNSYVDVKVIEGAGHQVYAQMSEEFNAYVNMIGQRIDNGDSFNPEVYNSTSSSMNTMCVNGTNKANSNTESHGNNPLTKGHNGRLRHKRSSTSSPHVDISLPVQSGRYIQNSKHAFENEEASDEASD</sequence>
<dbReference type="GO" id="GO:0055088">
    <property type="term" value="P:lipid homeostasis"/>
    <property type="evidence" value="ECO:0007669"/>
    <property type="project" value="TreeGrafter"/>
</dbReference>
<organism evidence="4 5">
    <name type="scientific">Schistosoma japonicum</name>
    <name type="common">Blood fluke</name>
    <dbReference type="NCBI Taxonomy" id="6182"/>
    <lineage>
        <taxon>Eukaryota</taxon>
        <taxon>Metazoa</taxon>
        <taxon>Spiralia</taxon>
        <taxon>Lophotrochozoa</taxon>
        <taxon>Platyhelminthes</taxon>
        <taxon>Trematoda</taxon>
        <taxon>Digenea</taxon>
        <taxon>Strigeidida</taxon>
        <taxon>Schistosomatoidea</taxon>
        <taxon>Schistosomatidae</taxon>
        <taxon>Schistosoma</taxon>
    </lineage>
</organism>
<proteinExistence type="inferred from homology"/>
<dbReference type="PRINTS" id="PR00111">
    <property type="entry name" value="ABHYDROLASE"/>
</dbReference>
<dbReference type="GO" id="GO:0042171">
    <property type="term" value="F:lysophosphatidic acid acyltransferase activity"/>
    <property type="evidence" value="ECO:0007669"/>
    <property type="project" value="TreeGrafter"/>
</dbReference>
<dbReference type="GO" id="GO:0005739">
    <property type="term" value="C:mitochondrion"/>
    <property type="evidence" value="ECO:0007669"/>
    <property type="project" value="TreeGrafter"/>
</dbReference>
<feature type="region of interest" description="Disordered" evidence="2">
    <location>
        <begin position="269"/>
        <end position="294"/>
    </location>
</feature>
<dbReference type="STRING" id="6182.A0A4Z2D1C4"/>
<feature type="compositionally biased region" description="Acidic residues" evidence="2">
    <location>
        <begin position="516"/>
        <end position="525"/>
    </location>
</feature>
<protein>
    <submittedName>
        <fullName evidence="4">Protein ABHD4</fullName>
    </submittedName>
</protein>
<evidence type="ECO:0000313" key="5">
    <source>
        <dbReference type="Proteomes" id="UP000311919"/>
    </source>
</evidence>
<dbReference type="InterPro" id="IPR029058">
    <property type="entry name" value="AB_hydrolase_fold"/>
</dbReference>
<gene>
    <name evidence="4" type="ORF">EWB00_005550</name>
</gene>
<dbReference type="GO" id="GO:0006654">
    <property type="term" value="P:phosphatidic acid biosynthetic process"/>
    <property type="evidence" value="ECO:0007669"/>
    <property type="project" value="TreeGrafter"/>
</dbReference>
<dbReference type="Pfam" id="PF00561">
    <property type="entry name" value="Abhydrolase_1"/>
    <property type="match status" value="1"/>
</dbReference>
<evidence type="ECO:0000256" key="2">
    <source>
        <dbReference type="SAM" id="MobiDB-lite"/>
    </source>
</evidence>
<dbReference type="EMBL" id="SKCS01000364">
    <property type="protein sequence ID" value="TNN10287.1"/>
    <property type="molecule type" value="Genomic_DNA"/>
</dbReference>
<comment type="similarity">
    <text evidence="1">Belongs to the peptidase S33 family. ABHD4/ABHD5 subfamily.</text>
</comment>
<dbReference type="GO" id="GO:0005811">
    <property type="term" value="C:lipid droplet"/>
    <property type="evidence" value="ECO:0007669"/>
    <property type="project" value="TreeGrafter"/>
</dbReference>
<accession>A0A4Z2D1C4</accession>
<feature type="compositionally biased region" description="Polar residues" evidence="2">
    <location>
        <begin position="458"/>
        <end position="475"/>
    </location>
</feature>
<dbReference type="Gene3D" id="3.40.50.1820">
    <property type="entry name" value="alpha/beta hydrolase"/>
    <property type="match status" value="1"/>
</dbReference>
<dbReference type="AlphaFoldDB" id="A0A4Z2D1C4"/>
<dbReference type="PANTHER" id="PTHR42886">
    <property type="entry name" value="RE40534P-RELATED"/>
    <property type="match status" value="1"/>
</dbReference>
<feature type="compositionally biased region" description="Basic residues" evidence="2">
    <location>
        <begin position="479"/>
        <end position="488"/>
    </location>
</feature>
<feature type="region of interest" description="Disordered" evidence="2">
    <location>
        <begin position="458"/>
        <end position="525"/>
    </location>
</feature>
<evidence type="ECO:0000259" key="3">
    <source>
        <dbReference type="Pfam" id="PF00561"/>
    </source>
</evidence>
<feature type="compositionally biased region" description="Polar residues" evidence="2">
    <location>
        <begin position="271"/>
        <end position="284"/>
    </location>
</feature>
<evidence type="ECO:0000313" key="4">
    <source>
        <dbReference type="EMBL" id="TNN10287.1"/>
    </source>
</evidence>